<dbReference type="Proteomes" id="UP000324707">
    <property type="component" value="Unassembled WGS sequence"/>
</dbReference>
<accession>A0A5C8DYN5</accession>
<feature type="region of interest" description="Disordered" evidence="1">
    <location>
        <begin position="45"/>
        <end position="65"/>
    </location>
</feature>
<dbReference type="EMBL" id="SAXX01000023">
    <property type="protein sequence ID" value="TXJ30313.1"/>
    <property type="molecule type" value="Genomic_DNA"/>
</dbReference>
<proteinExistence type="predicted"/>
<gene>
    <name evidence="5" type="ORF">EPJ69_09580</name>
</gene>
<feature type="compositionally biased region" description="Polar residues" evidence="1">
    <location>
        <begin position="52"/>
        <end position="65"/>
    </location>
</feature>
<dbReference type="RefSeq" id="WP_147737210.1">
    <property type="nucleotide sequence ID" value="NZ_SAXX01000023.1"/>
</dbReference>
<evidence type="ECO:0000259" key="3">
    <source>
        <dbReference type="Pfam" id="PF13240"/>
    </source>
</evidence>
<dbReference type="Pfam" id="PF14018">
    <property type="entry name" value="DUF4234"/>
    <property type="match status" value="1"/>
</dbReference>
<dbReference type="AlphaFoldDB" id="A0A5C8DYN5"/>
<evidence type="ECO:0000313" key="6">
    <source>
        <dbReference type="Proteomes" id="UP000324707"/>
    </source>
</evidence>
<dbReference type="Pfam" id="PF13240">
    <property type="entry name" value="Zn_Ribbon_1"/>
    <property type="match status" value="1"/>
</dbReference>
<sequence length="290" mass="32956">MFCKKCGNQLYDNAKFCNSCGYPIDNVSSDNKGGLLSIKKEHKKDSVDNKASDISNNNDIKQSDNLYNNDSNIDIIEVNQNNEKVSSDNKGGLLSIKKEHKKDSVDNKASDISNNNDIKQSDNLYNNDSNLNIIEISIDNQSNGEVDYSKIKKNRNFIIYLILAIITIGLYPIYFWHKFIKDMNLICGKEGESPNIILVLIFSIITCGIYCLYWIYKHSERIKNTAARYNVVIKQSSGSILLWTIVGTIFAFIFSVLSEIIFISWFGILLGQYFMITNFNKLTNEITKGV</sequence>
<reference evidence="5 6" key="1">
    <citation type="journal article" date="1992" name="Lakartidningen">
        <title>[Penicillin V and not amoxicillin is the first choice preparation in acute otitis].</title>
        <authorList>
            <person name="Kamme C."/>
            <person name="Lundgren K."/>
            <person name="Prellner K."/>
        </authorList>
    </citation>
    <scope>NUCLEOTIDE SEQUENCE [LARGE SCALE GENOMIC DNA]</scope>
    <source>
        <strain evidence="5 6">PC5538III-lc</strain>
    </source>
</reference>
<feature type="domain" description="Zinc-ribbon" evidence="3">
    <location>
        <begin position="2"/>
        <end position="24"/>
    </location>
</feature>
<comment type="caution">
    <text evidence="5">The sequence shown here is derived from an EMBL/GenBank/DDBJ whole genome shotgun (WGS) entry which is preliminary data.</text>
</comment>
<evidence type="ECO:0000256" key="1">
    <source>
        <dbReference type="SAM" id="MobiDB-lite"/>
    </source>
</evidence>
<feature type="transmembrane region" description="Helical" evidence="2">
    <location>
        <begin position="157"/>
        <end position="176"/>
    </location>
</feature>
<organism evidence="5 6">
    <name type="scientific">Brachyspira aalborgi</name>
    <dbReference type="NCBI Taxonomy" id="29522"/>
    <lineage>
        <taxon>Bacteria</taxon>
        <taxon>Pseudomonadati</taxon>
        <taxon>Spirochaetota</taxon>
        <taxon>Spirochaetia</taxon>
        <taxon>Brachyspirales</taxon>
        <taxon>Brachyspiraceae</taxon>
        <taxon>Brachyspira</taxon>
    </lineage>
</organism>
<protein>
    <submittedName>
        <fullName evidence="5">DUF4234 domain-containing protein</fullName>
    </submittedName>
</protein>
<evidence type="ECO:0000259" key="4">
    <source>
        <dbReference type="Pfam" id="PF14018"/>
    </source>
</evidence>
<keyword evidence="2" id="KW-0472">Membrane</keyword>
<keyword evidence="2" id="KW-1133">Transmembrane helix</keyword>
<feature type="transmembrane region" description="Helical" evidence="2">
    <location>
        <begin position="237"/>
        <end position="254"/>
    </location>
</feature>
<keyword evidence="2" id="KW-0812">Transmembrane</keyword>
<feature type="domain" description="DUF4234" evidence="4">
    <location>
        <begin position="155"/>
        <end position="223"/>
    </location>
</feature>
<evidence type="ECO:0000313" key="5">
    <source>
        <dbReference type="EMBL" id="TXJ30313.1"/>
    </source>
</evidence>
<feature type="transmembrane region" description="Helical" evidence="2">
    <location>
        <begin position="260"/>
        <end position="279"/>
    </location>
</feature>
<evidence type="ECO:0000256" key="2">
    <source>
        <dbReference type="SAM" id="Phobius"/>
    </source>
</evidence>
<feature type="transmembrane region" description="Helical" evidence="2">
    <location>
        <begin position="196"/>
        <end position="216"/>
    </location>
</feature>
<dbReference type="InterPro" id="IPR025328">
    <property type="entry name" value="DUF4234"/>
</dbReference>
<dbReference type="InterPro" id="IPR026870">
    <property type="entry name" value="Zinc_ribbon_dom"/>
</dbReference>
<name>A0A5C8DYN5_9SPIR</name>